<evidence type="ECO:0008006" key="3">
    <source>
        <dbReference type="Google" id="ProtNLM"/>
    </source>
</evidence>
<organism evidence="1 2">
    <name type="scientific">Riccia sorocarpa</name>
    <dbReference type="NCBI Taxonomy" id="122646"/>
    <lineage>
        <taxon>Eukaryota</taxon>
        <taxon>Viridiplantae</taxon>
        <taxon>Streptophyta</taxon>
        <taxon>Embryophyta</taxon>
        <taxon>Marchantiophyta</taxon>
        <taxon>Marchantiopsida</taxon>
        <taxon>Marchantiidae</taxon>
        <taxon>Marchantiales</taxon>
        <taxon>Ricciaceae</taxon>
        <taxon>Riccia</taxon>
    </lineage>
</organism>
<dbReference type="Proteomes" id="UP001633002">
    <property type="component" value="Unassembled WGS sequence"/>
</dbReference>
<name>A0ABD3GJA3_9MARC</name>
<evidence type="ECO:0000313" key="1">
    <source>
        <dbReference type="EMBL" id="KAL3678247.1"/>
    </source>
</evidence>
<gene>
    <name evidence="1" type="ORF">R1sor_021203</name>
</gene>
<evidence type="ECO:0000313" key="2">
    <source>
        <dbReference type="Proteomes" id="UP001633002"/>
    </source>
</evidence>
<proteinExistence type="predicted"/>
<keyword evidence="2" id="KW-1185">Reference proteome</keyword>
<dbReference type="AlphaFoldDB" id="A0ABD3GJA3"/>
<comment type="caution">
    <text evidence="1">The sequence shown here is derived from an EMBL/GenBank/DDBJ whole genome shotgun (WGS) entry which is preliminary data.</text>
</comment>
<sequence>MHVVSWNVCGLGNGWTKATSRSGPHFTRQKKVGDSFDQARLDRVHFARDEQWTDKRIQMVHDEVPDHHPVRLAITKHKRIDRHPSTYFKVCPRLLEKPEIQEGKKLEAAGLQFADPRVKWELKWQAVRTFLRSKQKEARA</sequence>
<reference evidence="1 2" key="1">
    <citation type="submission" date="2024-09" db="EMBL/GenBank/DDBJ databases">
        <title>Chromosome-scale assembly of Riccia sorocarpa.</title>
        <authorList>
            <person name="Paukszto L."/>
        </authorList>
    </citation>
    <scope>NUCLEOTIDE SEQUENCE [LARGE SCALE GENOMIC DNA]</scope>
    <source>
        <strain evidence="1">LP-2024</strain>
        <tissue evidence="1">Aerial parts of the thallus</tissue>
    </source>
</reference>
<dbReference type="EMBL" id="JBJQOH010000007">
    <property type="protein sequence ID" value="KAL3678247.1"/>
    <property type="molecule type" value="Genomic_DNA"/>
</dbReference>
<accession>A0ABD3GJA3</accession>
<protein>
    <recommendedName>
        <fullName evidence="3">Endonuclease/exonuclease/phosphatase domain-containing protein</fullName>
    </recommendedName>
</protein>